<dbReference type="Pfam" id="PF04066">
    <property type="entry name" value="MrpF_PhaF"/>
    <property type="match status" value="1"/>
</dbReference>
<keyword evidence="8" id="KW-1185">Reference proteome</keyword>
<accession>F7YTZ6</accession>
<keyword evidence="3 6" id="KW-0812">Transmembrane</keyword>
<protein>
    <submittedName>
        <fullName evidence="7">Multiple resistance and pH regulation protein F</fullName>
    </submittedName>
</protein>
<dbReference type="STRING" id="688269.Theth_1525"/>
<dbReference type="GO" id="GO:0015075">
    <property type="term" value="F:monoatomic ion transmembrane transporter activity"/>
    <property type="evidence" value="ECO:0007669"/>
    <property type="project" value="InterPro"/>
</dbReference>
<dbReference type="HOGENOM" id="CLU_125825_5_0_0"/>
<dbReference type="eggNOG" id="COG2212">
    <property type="taxonomic scope" value="Bacteria"/>
</dbReference>
<feature type="transmembrane region" description="Helical" evidence="6">
    <location>
        <begin position="37"/>
        <end position="58"/>
    </location>
</feature>
<keyword evidence="5 6" id="KW-0472">Membrane</keyword>
<gene>
    <name evidence="7" type="ORF">Theth_1525</name>
</gene>
<dbReference type="KEGG" id="tta:Theth_1525"/>
<evidence type="ECO:0000256" key="6">
    <source>
        <dbReference type="SAM" id="Phobius"/>
    </source>
</evidence>
<dbReference type="GO" id="GO:0005886">
    <property type="term" value="C:plasma membrane"/>
    <property type="evidence" value="ECO:0007669"/>
    <property type="project" value="UniProtKB-SubCell"/>
</dbReference>
<reference evidence="7 8" key="1">
    <citation type="submission" date="2010-11" db="EMBL/GenBank/DDBJ databases">
        <title>The complete genome of Thermotoga thermarum DSM 5069.</title>
        <authorList>
            <consortium name="US DOE Joint Genome Institute (JGI-PGF)"/>
            <person name="Lucas S."/>
            <person name="Copeland A."/>
            <person name="Lapidus A."/>
            <person name="Bruce D."/>
            <person name="Goodwin L."/>
            <person name="Pitluck S."/>
            <person name="Kyrpides N."/>
            <person name="Mavromatis K."/>
            <person name="Ivanova N."/>
            <person name="Zeytun A."/>
            <person name="Brettin T."/>
            <person name="Detter J.C."/>
            <person name="Tapia R."/>
            <person name="Han C."/>
            <person name="Land M."/>
            <person name="Hauser L."/>
            <person name="Markowitz V."/>
            <person name="Cheng J.-F."/>
            <person name="Hugenholtz P."/>
            <person name="Woyke T."/>
            <person name="Wu D."/>
            <person name="Spring S."/>
            <person name="Schroeder M."/>
            <person name="Brambilla E."/>
            <person name="Klenk H.-P."/>
            <person name="Eisen J.A."/>
        </authorList>
    </citation>
    <scope>NUCLEOTIDE SEQUENCE [LARGE SCALE GENOMIC DNA]</scope>
    <source>
        <strain evidence="7 8">DSM 5069</strain>
    </source>
</reference>
<dbReference type="AlphaFoldDB" id="F7YTZ6"/>
<feature type="transmembrane region" description="Helical" evidence="6">
    <location>
        <begin position="64"/>
        <end position="85"/>
    </location>
</feature>
<evidence type="ECO:0000256" key="5">
    <source>
        <dbReference type="ARBA" id="ARBA00023136"/>
    </source>
</evidence>
<dbReference type="OrthoDB" id="9800226at2"/>
<keyword evidence="4 6" id="KW-1133">Transmembrane helix</keyword>
<evidence type="ECO:0000256" key="1">
    <source>
        <dbReference type="ARBA" id="ARBA00004651"/>
    </source>
</evidence>
<name>F7YTZ6_9THEM</name>
<dbReference type="EMBL" id="CP002351">
    <property type="protein sequence ID" value="AEH51578.1"/>
    <property type="molecule type" value="Genomic_DNA"/>
</dbReference>
<evidence type="ECO:0000313" key="8">
    <source>
        <dbReference type="Proteomes" id="UP000006804"/>
    </source>
</evidence>
<sequence length="91" mass="10174" precursor="true">MIDLLLRVLVFCIPVYVFAFLLLVVRIVKGPKVYDSLLALDNMSFQAGVIIALISLLLNSWKLSLVPLVLSIVVFCVDVYVARYLSDKGDE</sequence>
<dbReference type="Proteomes" id="UP000006804">
    <property type="component" value="Chromosome"/>
</dbReference>
<dbReference type="PATRIC" id="fig|688269.3.peg.1574"/>
<evidence type="ECO:0000256" key="4">
    <source>
        <dbReference type="ARBA" id="ARBA00022989"/>
    </source>
</evidence>
<keyword evidence="2" id="KW-1003">Cell membrane</keyword>
<comment type="subcellular location">
    <subcellularLocation>
        <location evidence="1">Cell membrane</location>
        <topology evidence="1">Multi-pass membrane protein</topology>
    </subcellularLocation>
</comment>
<evidence type="ECO:0000256" key="2">
    <source>
        <dbReference type="ARBA" id="ARBA00022475"/>
    </source>
</evidence>
<organism evidence="7 8">
    <name type="scientific">Pseudothermotoga thermarum DSM 5069</name>
    <dbReference type="NCBI Taxonomy" id="688269"/>
    <lineage>
        <taxon>Bacteria</taxon>
        <taxon>Thermotogati</taxon>
        <taxon>Thermotogota</taxon>
        <taxon>Thermotogae</taxon>
        <taxon>Thermotogales</taxon>
        <taxon>Thermotogaceae</taxon>
        <taxon>Pseudothermotoga</taxon>
    </lineage>
</organism>
<evidence type="ECO:0000256" key="3">
    <source>
        <dbReference type="ARBA" id="ARBA00022692"/>
    </source>
</evidence>
<dbReference type="InterPro" id="IPR007208">
    <property type="entry name" value="MrpF/PhaF-like"/>
</dbReference>
<evidence type="ECO:0000313" key="7">
    <source>
        <dbReference type="EMBL" id="AEH51578.1"/>
    </source>
</evidence>
<dbReference type="RefSeq" id="WP_013932790.1">
    <property type="nucleotide sequence ID" value="NC_015707.1"/>
</dbReference>
<proteinExistence type="predicted"/>
<feature type="transmembrane region" description="Helical" evidence="6">
    <location>
        <begin position="6"/>
        <end position="25"/>
    </location>
</feature>